<name>A0A8K0TPJ1_9PEZI</name>
<dbReference type="InterPro" id="IPR011042">
    <property type="entry name" value="6-blade_b-propeller_TolB-like"/>
</dbReference>
<feature type="domain" description="BPP" evidence="6">
    <location>
        <begin position="14"/>
        <end position="321"/>
    </location>
</feature>
<dbReference type="PROSITE" id="PS50026">
    <property type="entry name" value="EGF_3"/>
    <property type="match status" value="1"/>
</dbReference>
<keyword evidence="1 4" id="KW-0732">Signal</keyword>
<feature type="domain" description="BPP" evidence="6">
    <location>
        <begin position="396"/>
        <end position="733"/>
    </location>
</feature>
<protein>
    <submittedName>
        <fullName evidence="7">3-phytase</fullName>
    </submittedName>
</protein>
<evidence type="ECO:0000259" key="5">
    <source>
        <dbReference type="PROSITE" id="PS50026"/>
    </source>
</evidence>
<feature type="chain" id="PRO_5035467909" evidence="4">
    <location>
        <begin position="25"/>
        <end position="759"/>
    </location>
</feature>
<dbReference type="Proteomes" id="UP000813385">
    <property type="component" value="Unassembled WGS sequence"/>
</dbReference>
<dbReference type="EMBL" id="JAGPXD010000002">
    <property type="protein sequence ID" value="KAH7368372.1"/>
    <property type="molecule type" value="Genomic_DNA"/>
</dbReference>
<feature type="disulfide bond" evidence="3">
    <location>
        <begin position="392"/>
        <end position="401"/>
    </location>
</feature>
<comment type="caution">
    <text evidence="3">Lacks conserved residue(s) required for the propagation of feature annotation.</text>
</comment>
<organism evidence="7 8">
    <name type="scientific">Plectosphaerella cucumerina</name>
    <dbReference type="NCBI Taxonomy" id="40658"/>
    <lineage>
        <taxon>Eukaryota</taxon>
        <taxon>Fungi</taxon>
        <taxon>Dikarya</taxon>
        <taxon>Ascomycota</taxon>
        <taxon>Pezizomycotina</taxon>
        <taxon>Sordariomycetes</taxon>
        <taxon>Hypocreomycetidae</taxon>
        <taxon>Glomerellales</taxon>
        <taxon>Plectosphaerellaceae</taxon>
        <taxon>Plectosphaerella</taxon>
    </lineage>
</organism>
<evidence type="ECO:0000256" key="1">
    <source>
        <dbReference type="ARBA" id="ARBA00022729"/>
    </source>
</evidence>
<gene>
    <name evidence="7" type="ORF">B0T11DRAFT_296039</name>
</gene>
<evidence type="ECO:0000256" key="2">
    <source>
        <dbReference type="ARBA" id="ARBA00023157"/>
    </source>
</evidence>
<dbReference type="PROSITE" id="PS51662">
    <property type="entry name" value="BP_PHYTASE"/>
    <property type="match status" value="2"/>
</dbReference>
<dbReference type="AlphaFoldDB" id="A0A8K0TPJ1"/>
<dbReference type="Gene3D" id="2.10.25.10">
    <property type="entry name" value="Laminin"/>
    <property type="match status" value="1"/>
</dbReference>
<evidence type="ECO:0000313" key="7">
    <source>
        <dbReference type="EMBL" id="KAH7368372.1"/>
    </source>
</evidence>
<accession>A0A8K0TPJ1</accession>
<evidence type="ECO:0000256" key="4">
    <source>
        <dbReference type="SAM" id="SignalP"/>
    </source>
</evidence>
<feature type="signal peptide" evidence="4">
    <location>
        <begin position="1"/>
        <end position="24"/>
    </location>
</feature>
<feature type="domain" description="EGF-like" evidence="5">
    <location>
        <begin position="370"/>
        <end position="402"/>
    </location>
</feature>
<dbReference type="PANTHER" id="PTHR14949:SF56">
    <property type="entry name" value="EGF-LIKE-DOMAIN, MULTIPLE 7"/>
    <property type="match status" value="1"/>
</dbReference>
<sequence>MGSTQLITLAAAAVAVMLPWAAEATPELQLNVSAHTSGSVASDWTAVYYSESDPLLISNDGGTANGGFHVWPLDGASPLNASVSTFAGRTKLMASVYDIDDKDYFVSISQTTSILSAYRLPGAEKVEGTEFKALGDWSALCTWRSQSGNNYVYLFGKTEAYQILLREEDDALEFVEVQKFPVPMEFAGCAVSAVHSKLFLTPNDGDELYSFDLAESTKAPELTVFGKAADDLTGVAVYTAKGNEKEYIFAALENVISVYEYPWTLVGTLELAGLEKIEIEGLSLYQASTSKYPSGVLAYAAEAKDFEGFAISSLDGVLGELGIEANTEYDPRSQVGCRKHDPISDDCSNLGFSSAGTCDCFAGSAGEQCAEITCEDDCSGHGTCAGPNQCECEAGWGGLHCSFLLVEPKYETTANGVDGDDPAIWISPHSREQSRIVTTTKSETGAGLGVFDLTGKLLQIQPAAQPNNVDIIYGFQLGNRTIDLAYAACRADNTLCMFEMTVDGRLQDVPGGIQPSNAEDEVYGSCVYRSKKTGKQYLFVNEKSARYMQYELTATANGTLQTTLVRDFVGGSGGQVEGCVSDEDNGWLILGEEPSALWRYDAEPDGSNEGYRVAFVGDGRLFGDVEGVTLVQGSNKDEGYIIVSGQGVSAYNVYQRAHPHDYVLTFTITDSADGQIDHVTNTDSLAAVGVNLGPEFPRGLVVVHDDSNELPEGGASDEASYKLVALDSILAAKGVEGLNLLDQVDPDWDPRAGFNGGEA</sequence>
<dbReference type="PROSITE" id="PS01186">
    <property type="entry name" value="EGF_2"/>
    <property type="match status" value="1"/>
</dbReference>
<dbReference type="InterPro" id="IPR003431">
    <property type="entry name" value="B-propeller_Phytase"/>
</dbReference>
<evidence type="ECO:0000313" key="8">
    <source>
        <dbReference type="Proteomes" id="UP000813385"/>
    </source>
</evidence>
<dbReference type="InterPro" id="IPR050969">
    <property type="entry name" value="Dev_Signal_Modulators"/>
</dbReference>
<dbReference type="InterPro" id="IPR000742">
    <property type="entry name" value="EGF"/>
</dbReference>
<dbReference type="PANTHER" id="PTHR14949">
    <property type="entry name" value="EGF-LIKE-DOMAIN, MULTIPLE 7, 8"/>
    <property type="match status" value="1"/>
</dbReference>
<keyword evidence="2 3" id="KW-1015">Disulfide bond</keyword>
<dbReference type="PROSITE" id="PS00022">
    <property type="entry name" value="EGF_1"/>
    <property type="match status" value="1"/>
</dbReference>
<feature type="disulfide bond" evidence="3">
    <location>
        <begin position="374"/>
        <end position="384"/>
    </location>
</feature>
<dbReference type="GO" id="GO:0016158">
    <property type="term" value="F:inositol hexakisphosphate 3-phosphatase activity"/>
    <property type="evidence" value="ECO:0007669"/>
    <property type="project" value="InterPro"/>
</dbReference>
<comment type="caution">
    <text evidence="7">The sequence shown here is derived from an EMBL/GenBank/DDBJ whole genome shotgun (WGS) entry which is preliminary data.</text>
</comment>
<dbReference type="Gene3D" id="2.120.10.30">
    <property type="entry name" value="TolB, C-terminal domain"/>
    <property type="match status" value="2"/>
</dbReference>
<evidence type="ECO:0000259" key="6">
    <source>
        <dbReference type="PROSITE" id="PS51662"/>
    </source>
</evidence>
<dbReference type="OrthoDB" id="10045365at2759"/>
<proteinExistence type="predicted"/>
<evidence type="ECO:0000256" key="3">
    <source>
        <dbReference type="PROSITE-ProRule" id="PRU00076"/>
    </source>
</evidence>
<keyword evidence="3" id="KW-0245">EGF-like domain</keyword>
<keyword evidence="8" id="KW-1185">Reference proteome</keyword>
<dbReference type="Pfam" id="PF02333">
    <property type="entry name" value="Phytase"/>
    <property type="match status" value="1"/>
</dbReference>
<dbReference type="SUPFAM" id="SSF50956">
    <property type="entry name" value="Thermostable phytase (3-phytase)"/>
    <property type="match status" value="2"/>
</dbReference>
<reference evidence="7" key="1">
    <citation type="journal article" date="2021" name="Nat. Commun.">
        <title>Genetic determinants of endophytism in the Arabidopsis root mycobiome.</title>
        <authorList>
            <person name="Mesny F."/>
            <person name="Miyauchi S."/>
            <person name="Thiergart T."/>
            <person name="Pickel B."/>
            <person name="Atanasova L."/>
            <person name="Karlsson M."/>
            <person name="Huettel B."/>
            <person name="Barry K.W."/>
            <person name="Haridas S."/>
            <person name="Chen C."/>
            <person name="Bauer D."/>
            <person name="Andreopoulos W."/>
            <person name="Pangilinan J."/>
            <person name="LaButti K."/>
            <person name="Riley R."/>
            <person name="Lipzen A."/>
            <person name="Clum A."/>
            <person name="Drula E."/>
            <person name="Henrissat B."/>
            <person name="Kohler A."/>
            <person name="Grigoriev I.V."/>
            <person name="Martin F.M."/>
            <person name="Hacquard S."/>
        </authorList>
    </citation>
    <scope>NUCLEOTIDE SEQUENCE</scope>
    <source>
        <strain evidence="7">MPI-CAGE-AT-0016</strain>
    </source>
</reference>